<dbReference type="FunCoup" id="K1VX40">
    <property type="interactions" value="301"/>
</dbReference>
<feature type="domain" description="DNA repair metallo-beta-lactamase" evidence="7">
    <location>
        <begin position="652"/>
        <end position="778"/>
    </location>
</feature>
<feature type="compositionally biased region" description="Polar residues" evidence="6">
    <location>
        <begin position="10"/>
        <end position="31"/>
    </location>
</feature>
<feature type="region of interest" description="Disordered" evidence="6">
    <location>
        <begin position="442"/>
        <end position="514"/>
    </location>
</feature>
<dbReference type="GO" id="GO:0036297">
    <property type="term" value="P:interstrand cross-link repair"/>
    <property type="evidence" value="ECO:0007669"/>
    <property type="project" value="TreeGrafter"/>
</dbReference>
<feature type="region of interest" description="Disordered" evidence="6">
    <location>
        <begin position="1"/>
        <end position="130"/>
    </location>
</feature>
<name>K1VX40_TRIAC</name>
<dbReference type="GO" id="GO:0035312">
    <property type="term" value="F:5'-3' DNA exonuclease activity"/>
    <property type="evidence" value="ECO:0007669"/>
    <property type="project" value="TreeGrafter"/>
</dbReference>
<feature type="compositionally biased region" description="Basic and acidic residues" evidence="6">
    <location>
        <begin position="112"/>
        <end position="127"/>
    </location>
</feature>
<feature type="region of interest" description="Disordered" evidence="6">
    <location>
        <begin position="863"/>
        <end position="882"/>
    </location>
</feature>
<proteinExistence type="inferred from homology"/>
<feature type="compositionally biased region" description="Low complexity" evidence="6">
    <location>
        <begin position="177"/>
        <end position="187"/>
    </location>
</feature>
<dbReference type="Gene3D" id="3.40.50.12650">
    <property type="match status" value="1"/>
</dbReference>
<dbReference type="CDD" id="cd16273">
    <property type="entry name" value="SNM1A-1C-like_MBL-fold"/>
    <property type="match status" value="1"/>
</dbReference>
<comment type="similarity">
    <text evidence="2">Belongs to the DNA repair metallo-beta-lactamase (DRMBL) family.</text>
</comment>
<keyword evidence="5" id="KW-0539">Nucleus</keyword>
<evidence type="ECO:0000313" key="9">
    <source>
        <dbReference type="Proteomes" id="UP000006757"/>
    </source>
</evidence>
<gene>
    <name evidence="8" type="ORF">A1Q2_00620</name>
</gene>
<dbReference type="OrthoDB" id="262529at2759"/>
<evidence type="ECO:0000256" key="6">
    <source>
        <dbReference type="SAM" id="MobiDB-lite"/>
    </source>
</evidence>
<dbReference type="OMA" id="TAHVNAC"/>
<sequence length="988" mass="107767">MPPKAKANGKKSNGSAGTLFQYMRRTSNGDTKATPAINDRRGSHSSPSRQANGKSKTAPTEGTEDDPLVISDDEAPRKKRKVSPSPPKANGQATGAAKDDSSDEEIEFILPPEEKEDKPNHSTREGDDIVEVTSCWICGKSLSGMDEAATQVHVNACLDSASAEAGPSKPRSKPEINSKASSSNASPAPAPKPQPVTSFASSIRPESPPPLEPAPVKGANAFSMLMNRNKDTDMWKEASKDEKRDANRRNGPRKAPFYKVLTGMPIAVDAFCYGAVPKVTAYFLTHAHADHYTALSKAWRHGPIYCSETTANLIVLKLGVERHWVVPFVIPNTGGVTVTSLDANHCPGSNVFLFEGRQTVDAGDTTFKSPMVGSNRIFRYLHCGDFRASPKHVLHPAVACKPLDTIYLDTTYLNPSYCFPPQPLVIEACAALAKKVVGGEDVKAEAKEEDEKPELEMPPPGPEEEDDGEGGDGEDYGGEAPDGYMDETPVDSKEQTPAANERAVETPGGCDVTEDVKPQIEEDIKPVIEEDVKPTVVDDVKPDIKPDITSWLNTDTKPDIKPDVKPDIKPVVHPMVSAYAAAERSVSMLSSWLGKNVDKKPDVANDGRTLILIGTYSIGKERIVKGIAKAIGAKIYCNPRKTQILKCEDDPELHDLMGTDPIECQIHLVPLSNITLDNLEEYLATMHPHFNRILAFRPTGWTFSGPSAANSLPDVNFIIKRDQARGFSDVSLKPIRGSCRKYMMFGVPYSEHSSFFELTCFALSVPGTPKIIATVNVGTERSRGKMKKWFEKWNYEKKRRRERGQPLVVQYRDENYIHLCLVFGIALLPVPLPVCPVCSLALPGAVLRPSTLARGTDLPPEVKAPPARFLPSPSVDPASSTETLDPLVPADGVEQLRLAIDVVLLALERHAVALAQLDARVVANSRISADLGAKHLVKRKAEHLLEHLGDQTLPPQLRVQFVEHLALELGVLRLLHCGVAPHLTLRRP</sequence>
<keyword evidence="9" id="KW-1185">Reference proteome</keyword>
<dbReference type="Proteomes" id="UP000006757">
    <property type="component" value="Unassembled WGS sequence"/>
</dbReference>
<dbReference type="AlphaFoldDB" id="K1VX40"/>
<accession>K1VX40</accession>
<dbReference type="HOGENOM" id="CLU_005260_4_1_1"/>
<dbReference type="Pfam" id="PF07522">
    <property type="entry name" value="DRMBL"/>
    <property type="match status" value="1"/>
</dbReference>
<dbReference type="PANTHER" id="PTHR23240">
    <property type="entry name" value="DNA CROSS-LINK REPAIR PROTEIN PSO2/SNM1-RELATED"/>
    <property type="match status" value="1"/>
</dbReference>
<keyword evidence="4" id="KW-0234">DNA repair</keyword>
<protein>
    <recommendedName>
        <fullName evidence="7">DNA repair metallo-beta-lactamase domain-containing protein</fullName>
    </recommendedName>
</protein>
<reference evidence="8 9" key="1">
    <citation type="journal article" date="2012" name="Eukaryot. Cell">
        <title>Genome sequence of the Trichosporon asahii environmental strain CBS 8904.</title>
        <authorList>
            <person name="Yang R.Y."/>
            <person name="Li H.T."/>
            <person name="Zhu H."/>
            <person name="Zhou G.P."/>
            <person name="Wang M."/>
            <person name="Wang L."/>
        </authorList>
    </citation>
    <scope>NUCLEOTIDE SEQUENCE [LARGE SCALE GENOMIC DNA]</scope>
    <source>
        <strain evidence="8 9">CBS 8904</strain>
    </source>
</reference>
<dbReference type="GO" id="GO:0006303">
    <property type="term" value="P:double-strand break repair via nonhomologous end joining"/>
    <property type="evidence" value="ECO:0007669"/>
    <property type="project" value="TreeGrafter"/>
</dbReference>
<dbReference type="PANTHER" id="PTHR23240:SF6">
    <property type="entry name" value="DNA CROSS-LINK REPAIR 1A PROTEIN"/>
    <property type="match status" value="1"/>
</dbReference>
<dbReference type="InterPro" id="IPR011084">
    <property type="entry name" value="DRMBL"/>
</dbReference>
<feature type="compositionally biased region" description="Polar residues" evidence="6">
    <location>
        <begin position="44"/>
        <end position="60"/>
    </location>
</feature>
<organism evidence="8 9">
    <name type="scientific">Trichosporon asahii var. asahii (strain CBS 8904)</name>
    <name type="common">Yeast</name>
    <dbReference type="NCBI Taxonomy" id="1220162"/>
    <lineage>
        <taxon>Eukaryota</taxon>
        <taxon>Fungi</taxon>
        <taxon>Dikarya</taxon>
        <taxon>Basidiomycota</taxon>
        <taxon>Agaricomycotina</taxon>
        <taxon>Tremellomycetes</taxon>
        <taxon>Trichosporonales</taxon>
        <taxon>Trichosporonaceae</taxon>
        <taxon>Trichosporon</taxon>
    </lineage>
</organism>
<evidence type="ECO:0000256" key="1">
    <source>
        <dbReference type="ARBA" id="ARBA00004123"/>
    </source>
</evidence>
<dbReference type="Gene3D" id="3.60.15.10">
    <property type="entry name" value="Ribonuclease Z/Hydroxyacylglutathione hydrolase-like"/>
    <property type="match status" value="1"/>
</dbReference>
<dbReference type="eggNOG" id="KOG1361">
    <property type="taxonomic scope" value="Eukaryota"/>
</dbReference>
<comment type="subcellular location">
    <subcellularLocation>
        <location evidence="1">Nucleus</location>
    </subcellularLocation>
</comment>
<dbReference type="GO" id="GO:0005634">
    <property type="term" value="C:nucleus"/>
    <property type="evidence" value="ECO:0007669"/>
    <property type="project" value="UniProtKB-SubCell"/>
</dbReference>
<evidence type="ECO:0000256" key="5">
    <source>
        <dbReference type="ARBA" id="ARBA00023242"/>
    </source>
</evidence>
<comment type="caution">
    <text evidence="8">The sequence shown here is derived from an EMBL/GenBank/DDBJ whole genome shotgun (WGS) entry which is preliminary data.</text>
</comment>
<dbReference type="GO" id="GO:0003684">
    <property type="term" value="F:damaged DNA binding"/>
    <property type="evidence" value="ECO:0007669"/>
    <property type="project" value="TreeGrafter"/>
</dbReference>
<keyword evidence="3" id="KW-0227">DNA damage</keyword>
<feature type="region of interest" description="Disordered" evidence="6">
    <location>
        <begin position="161"/>
        <end position="217"/>
    </location>
</feature>
<evidence type="ECO:0000256" key="3">
    <source>
        <dbReference type="ARBA" id="ARBA00022763"/>
    </source>
</evidence>
<dbReference type="FunFam" id="3.40.50.12650:FF:000007">
    <property type="entry name" value="DNA cross-link repair 1A protein, variant"/>
    <property type="match status" value="1"/>
</dbReference>
<feature type="compositionally biased region" description="Acidic residues" evidence="6">
    <location>
        <begin position="462"/>
        <end position="477"/>
    </location>
</feature>
<evidence type="ECO:0000259" key="7">
    <source>
        <dbReference type="Pfam" id="PF07522"/>
    </source>
</evidence>
<dbReference type="SUPFAM" id="SSF56281">
    <property type="entry name" value="Metallo-hydrolase/oxidoreductase"/>
    <property type="match status" value="1"/>
</dbReference>
<feature type="compositionally biased region" description="Acidic residues" evidence="6">
    <location>
        <begin position="62"/>
        <end position="73"/>
    </location>
</feature>
<dbReference type="InterPro" id="IPR036866">
    <property type="entry name" value="RibonucZ/Hydroxyglut_hydro"/>
</dbReference>
<evidence type="ECO:0000256" key="2">
    <source>
        <dbReference type="ARBA" id="ARBA00010304"/>
    </source>
</evidence>
<dbReference type="EMBL" id="AMBO01000146">
    <property type="protein sequence ID" value="EKD05076.1"/>
    <property type="molecule type" value="Genomic_DNA"/>
</dbReference>
<evidence type="ECO:0000313" key="8">
    <source>
        <dbReference type="EMBL" id="EKD05076.1"/>
    </source>
</evidence>
<feature type="region of interest" description="Disordered" evidence="6">
    <location>
        <begin position="233"/>
        <end position="252"/>
    </location>
</feature>
<feature type="compositionally biased region" description="Basic and acidic residues" evidence="6">
    <location>
        <begin position="233"/>
        <end position="248"/>
    </location>
</feature>
<dbReference type="STRING" id="1220162.K1VX40"/>
<dbReference type="InParanoid" id="K1VX40"/>
<evidence type="ECO:0000256" key="4">
    <source>
        <dbReference type="ARBA" id="ARBA00023204"/>
    </source>
</evidence>